<dbReference type="GeneID" id="7270714"/>
<dbReference type="STRING" id="521011.Mpal_2587"/>
<dbReference type="InterPro" id="IPR036388">
    <property type="entry name" value="WH-like_DNA-bd_sf"/>
</dbReference>
<dbReference type="Proteomes" id="UP000002457">
    <property type="component" value="Chromosome"/>
</dbReference>
<proteinExistence type="predicted"/>
<name>B8GF51_METPE</name>
<dbReference type="AlphaFoldDB" id="B8GF51"/>
<dbReference type="KEGG" id="mpl:Mpal_2587"/>
<dbReference type="SUPFAM" id="SSF46785">
    <property type="entry name" value="Winged helix' DNA-binding domain"/>
    <property type="match status" value="1"/>
</dbReference>
<dbReference type="InterPro" id="IPR036390">
    <property type="entry name" value="WH_DNA-bd_sf"/>
</dbReference>
<gene>
    <name evidence="1" type="ordered locus">Mpal_2587</name>
</gene>
<protein>
    <submittedName>
        <fullName evidence="1">Uncharacterized protein</fullName>
    </submittedName>
</protein>
<organism evidence="1 2">
    <name type="scientific">Methanosphaerula palustris (strain ATCC BAA-1556 / DSM 19958 / E1-9c)</name>
    <dbReference type="NCBI Taxonomy" id="521011"/>
    <lineage>
        <taxon>Archaea</taxon>
        <taxon>Methanobacteriati</taxon>
        <taxon>Methanobacteriota</taxon>
        <taxon>Stenosarchaea group</taxon>
        <taxon>Methanomicrobia</taxon>
        <taxon>Methanomicrobiales</taxon>
        <taxon>Methanoregulaceae</taxon>
        <taxon>Methanosphaerula</taxon>
    </lineage>
</organism>
<dbReference type="OrthoDB" id="229881at2157"/>
<keyword evidence="2" id="KW-1185">Reference proteome</keyword>
<reference evidence="1 2" key="1">
    <citation type="journal article" date="2015" name="Genome Announc.">
        <title>Complete Genome Sequence of Methanosphaerula palustris E1-9CT, a Hydrogenotrophic Methanogen Isolated from a Minerotrophic Fen Peatland.</title>
        <authorList>
            <person name="Cadillo-Quiroz H."/>
            <person name="Browne P."/>
            <person name="Kyrpides N."/>
            <person name="Woyke T."/>
            <person name="Goodwin L."/>
            <person name="Detter C."/>
            <person name="Yavitt J.B."/>
            <person name="Zinder S.H."/>
        </authorList>
    </citation>
    <scope>NUCLEOTIDE SEQUENCE [LARGE SCALE GENOMIC DNA]</scope>
    <source>
        <strain evidence="2">ATCC BAA-1556 / DSM 19958 / E1-9c</strain>
    </source>
</reference>
<evidence type="ECO:0000313" key="1">
    <source>
        <dbReference type="EMBL" id="ACL17857.1"/>
    </source>
</evidence>
<dbReference type="EMBL" id="CP001338">
    <property type="protein sequence ID" value="ACL17857.1"/>
    <property type="molecule type" value="Genomic_DNA"/>
</dbReference>
<dbReference type="RefSeq" id="WP_012619176.1">
    <property type="nucleotide sequence ID" value="NC_011832.1"/>
</dbReference>
<evidence type="ECO:0000313" key="2">
    <source>
        <dbReference type="Proteomes" id="UP000002457"/>
    </source>
</evidence>
<dbReference type="HOGENOM" id="CLU_152992_0_0_2"/>
<dbReference type="Gene3D" id="1.10.10.10">
    <property type="entry name" value="Winged helix-like DNA-binding domain superfamily/Winged helix DNA-binding domain"/>
    <property type="match status" value="1"/>
</dbReference>
<sequence>MIDKLRGEIELFERHIEIARTVRDHQPIGITRLAELLDLPVHRVRYSLRVLEQDGYISASPAGAVVTQRTEALLGALDQNLDDLIAILSSIRR</sequence>
<accession>B8GF51</accession>
<dbReference type="eggNOG" id="arCOG01345">
    <property type="taxonomic scope" value="Archaea"/>
</dbReference>